<sequence>MRVTYCVTLFFLLISRFISASPLPFHNVDPLSWNPIGSLMRAEAHQAETYREKTHLNIIKNDNVDGHTLSGTFVSQGISEATGFTLKESPYSLRSSTTTTTKGRVRSCRRRPSTESARMAQTSTAQDPALFTSHNIPLSSTSVFNAPTPLYDTGIPQLVAASSLPQASAVPWALGFILPSILLCIIWLAVRYHRRRRTSVPTGIFPSDSSAASMNKTGDITEKDGPMDQADHPSFLTSLPTIPSLPSHPPLGMGMTEPDSVAKRVEDLRDRFELKAARFPTRNELSSYVFPAISAGVEREVRSLQRSNTDMDNEETPGITRSAQVPASTLPLSIQRTRVTPKPFISRVQAPLRKRISPIGEILYSTGVECLETVHEEATPTADVDPVPKAFYATSSPSGLRARPRSRPTIPDAITSVAFSSPLGSDGHTVAPLKINKTTRPTHRRSATNPKLFGNNDDPEGNEIKPVSSFTDEEERKFAEFVRELVRSQEAHSRRKQYKQRQVQEVPSIVIPEHDDAAVEVGDGTLGELATLPLPSSSVGAALSDFAVSSSTLASGVTSTSSRYSIGIAL</sequence>
<evidence type="ECO:0000313" key="4">
    <source>
        <dbReference type="EMBL" id="KIM24252.1"/>
    </source>
</evidence>
<dbReference type="Proteomes" id="UP000054097">
    <property type="component" value="Unassembled WGS sequence"/>
</dbReference>
<keyword evidence="2" id="KW-1133">Transmembrane helix</keyword>
<evidence type="ECO:0000313" key="5">
    <source>
        <dbReference type="Proteomes" id="UP000054097"/>
    </source>
</evidence>
<name>A0A0C2X4G7_SERVB</name>
<evidence type="ECO:0000256" key="3">
    <source>
        <dbReference type="SAM" id="SignalP"/>
    </source>
</evidence>
<gene>
    <name evidence="4" type="ORF">M408DRAFT_331885</name>
</gene>
<keyword evidence="3" id="KW-0732">Signal</keyword>
<keyword evidence="2" id="KW-0812">Transmembrane</keyword>
<evidence type="ECO:0000256" key="1">
    <source>
        <dbReference type="SAM" id="MobiDB-lite"/>
    </source>
</evidence>
<feature type="signal peptide" evidence="3">
    <location>
        <begin position="1"/>
        <end position="20"/>
    </location>
</feature>
<evidence type="ECO:0008006" key="6">
    <source>
        <dbReference type="Google" id="ProtNLM"/>
    </source>
</evidence>
<dbReference type="HOGENOM" id="CLU_478295_0_0_1"/>
<feature type="chain" id="PRO_5002158429" description="Transmembrane protein" evidence="3">
    <location>
        <begin position="21"/>
        <end position="570"/>
    </location>
</feature>
<reference evidence="5" key="2">
    <citation type="submission" date="2015-01" db="EMBL/GenBank/DDBJ databases">
        <title>Evolutionary Origins and Diversification of the Mycorrhizal Mutualists.</title>
        <authorList>
            <consortium name="DOE Joint Genome Institute"/>
            <consortium name="Mycorrhizal Genomics Consortium"/>
            <person name="Kohler A."/>
            <person name="Kuo A."/>
            <person name="Nagy L.G."/>
            <person name="Floudas D."/>
            <person name="Copeland A."/>
            <person name="Barry K.W."/>
            <person name="Cichocki N."/>
            <person name="Veneault-Fourrey C."/>
            <person name="LaButti K."/>
            <person name="Lindquist E.A."/>
            <person name="Lipzen A."/>
            <person name="Lundell T."/>
            <person name="Morin E."/>
            <person name="Murat C."/>
            <person name="Riley R."/>
            <person name="Ohm R."/>
            <person name="Sun H."/>
            <person name="Tunlid A."/>
            <person name="Henrissat B."/>
            <person name="Grigoriev I.V."/>
            <person name="Hibbett D.S."/>
            <person name="Martin F."/>
        </authorList>
    </citation>
    <scope>NUCLEOTIDE SEQUENCE [LARGE SCALE GENOMIC DNA]</scope>
    <source>
        <strain evidence="5">MAFF 305830</strain>
    </source>
</reference>
<protein>
    <recommendedName>
        <fullName evidence="6">Transmembrane protein</fullName>
    </recommendedName>
</protein>
<dbReference type="EMBL" id="KN824326">
    <property type="protein sequence ID" value="KIM24252.1"/>
    <property type="molecule type" value="Genomic_DNA"/>
</dbReference>
<dbReference type="OrthoDB" id="436852at2759"/>
<reference evidence="4 5" key="1">
    <citation type="submission" date="2014-04" db="EMBL/GenBank/DDBJ databases">
        <authorList>
            <consortium name="DOE Joint Genome Institute"/>
            <person name="Kuo A."/>
            <person name="Zuccaro A."/>
            <person name="Kohler A."/>
            <person name="Nagy L.G."/>
            <person name="Floudas D."/>
            <person name="Copeland A."/>
            <person name="Barry K.W."/>
            <person name="Cichocki N."/>
            <person name="Veneault-Fourrey C."/>
            <person name="LaButti K."/>
            <person name="Lindquist E.A."/>
            <person name="Lipzen A."/>
            <person name="Lundell T."/>
            <person name="Morin E."/>
            <person name="Murat C."/>
            <person name="Sun H."/>
            <person name="Tunlid A."/>
            <person name="Henrissat B."/>
            <person name="Grigoriev I.V."/>
            <person name="Hibbett D.S."/>
            <person name="Martin F."/>
            <person name="Nordberg H.P."/>
            <person name="Cantor M.N."/>
            <person name="Hua S.X."/>
        </authorList>
    </citation>
    <scope>NUCLEOTIDE SEQUENCE [LARGE SCALE GENOMIC DNA]</scope>
    <source>
        <strain evidence="4 5">MAFF 305830</strain>
    </source>
</reference>
<keyword evidence="2" id="KW-0472">Membrane</keyword>
<keyword evidence="5" id="KW-1185">Reference proteome</keyword>
<feature type="transmembrane region" description="Helical" evidence="2">
    <location>
        <begin position="169"/>
        <end position="190"/>
    </location>
</feature>
<feature type="region of interest" description="Disordered" evidence="1">
    <location>
        <begin position="438"/>
        <end position="470"/>
    </location>
</feature>
<accession>A0A0C2X4G7</accession>
<evidence type="ECO:0000256" key="2">
    <source>
        <dbReference type="SAM" id="Phobius"/>
    </source>
</evidence>
<proteinExistence type="predicted"/>
<organism evidence="4 5">
    <name type="scientific">Serendipita vermifera MAFF 305830</name>
    <dbReference type="NCBI Taxonomy" id="933852"/>
    <lineage>
        <taxon>Eukaryota</taxon>
        <taxon>Fungi</taxon>
        <taxon>Dikarya</taxon>
        <taxon>Basidiomycota</taxon>
        <taxon>Agaricomycotina</taxon>
        <taxon>Agaricomycetes</taxon>
        <taxon>Sebacinales</taxon>
        <taxon>Serendipitaceae</taxon>
        <taxon>Serendipita</taxon>
    </lineage>
</organism>
<dbReference type="AlphaFoldDB" id="A0A0C2X4G7"/>